<feature type="transmembrane region" description="Helical" evidence="1">
    <location>
        <begin position="12"/>
        <end position="37"/>
    </location>
</feature>
<feature type="non-terminal residue" evidence="2">
    <location>
        <position position="549"/>
    </location>
</feature>
<dbReference type="SUPFAM" id="SSF53474">
    <property type="entry name" value="alpha/beta-Hydrolases"/>
    <property type="match status" value="1"/>
</dbReference>
<dbReference type="AlphaFoldDB" id="A0A2S4PUL2"/>
<keyword evidence="1" id="KW-0812">Transmembrane</keyword>
<sequence>MIGTSKFEYFYIKFFIITLHLVAPLCLAYCLSLIIFYGPTRLFTSPISLYALAETLFFAAYFPYRNYLQRNAVDIPPPDPQKRKELFDRCRNHIPDPELYIRTWFLGAELADIRKENLKEFILWAFFNREGPPGDDDDELNRYIEQMESILGRRFEEGRGKAVSLRITFDKVNVLHRSILWYFCVGFVDSLTHVIMYYHGFDFYREDHSRFFLTFPFRPLTLLSSLRSPVKNTAYWYREHKSKDLLPVVFLHGIGIGLYPYTPFFKELNEFKKAGFYGMDEQIGIIAIESLDISFRLTNAPANSKDTCSEIEQILLNHFPPNQQFVFVAHSFGTNIISYLLKNPSTAKYINSIVLIDPIPILLHLPNVAYNFTRKIPSKANEHQLHYFATMDMGVARTLGRHFHWSEAILWKETLGNRNITVSLCGQDLIVDTESVGRYLSTGYTDECKTPDSDNDYVHSEEKRHLSYTTTSPVGYNIQRDRIKGSVQMEPINDEWKFRSWRGTGIDILWFGNLDHAQAFDKYSTRRSLLNVIHTYCREGCSVSKYEIL</sequence>
<reference evidence="2 3" key="1">
    <citation type="submission" date="2017-10" db="EMBL/GenBank/DDBJ databases">
        <title>Development of genomic resources for the powdery mildew, Erysiphe pulchra.</title>
        <authorList>
            <person name="Wadl P.A."/>
            <person name="Mack B.M."/>
            <person name="Moore G."/>
            <person name="Beltz S.B."/>
        </authorList>
    </citation>
    <scope>NUCLEOTIDE SEQUENCE [LARGE SCALE GENOMIC DNA]</scope>
    <source>
        <strain evidence="2">Cflorida</strain>
    </source>
</reference>
<protein>
    <recommendedName>
        <fullName evidence="4">AB hydrolase-1 domain-containing protein</fullName>
    </recommendedName>
</protein>
<evidence type="ECO:0000256" key="1">
    <source>
        <dbReference type="SAM" id="Phobius"/>
    </source>
</evidence>
<keyword evidence="1" id="KW-1133">Transmembrane helix</keyword>
<evidence type="ECO:0008006" key="4">
    <source>
        <dbReference type="Google" id="ProtNLM"/>
    </source>
</evidence>
<evidence type="ECO:0000313" key="2">
    <source>
        <dbReference type="EMBL" id="POS85723.1"/>
    </source>
</evidence>
<feature type="transmembrane region" description="Helical" evidence="1">
    <location>
        <begin position="43"/>
        <end position="62"/>
    </location>
</feature>
<comment type="caution">
    <text evidence="2">The sequence shown here is derived from an EMBL/GenBank/DDBJ whole genome shotgun (WGS) entry which is preliminary data.</text>
</comment>
<accession>A0A2S4PUL2</accession>
<keyword evidence="3" id="KW-1185">Reference proteome</keyword>
<dbReference type="OrthoDB" id="6431331at2759"/>
<dbReference type="PANTHER" id="PTHR37471">
    <property type="entry name" value="UNNAMED PRODUCT"/>
    <property type="match status" value="1"/>
</dbReference>
<dbReference type="PANTHER" id="PTHR37471:SF1">
    <property type="entry name" value="AB HYDROLASE-1 DOMAIN-CONTAINING PROTEIN"/>
    <property type="match status" value="1"/>
</dbReference>
<feature type="transmembrane region" description="Helical" evidence="1">
    <location>
        <begin position="245"/>
        <end position="262"/>
    </location>
</feature>
<gene>
    <name evidence="2" type="ORF">EPUL_002649</name>
</gene>
<dbReference type="Proteomes" id="UP000237438">
    <property type="component" value="Unassembled WGS sequence"/>
</dbReference>
<dbReference type="EMBL" id="PEDP01000519">
    <property type="protein sequence ID" value="POS85723.1"/>
    <property type="molecule type" value="Genomic_DNA"/>
</dbReference>
<keyword evidence="1" id="KW-0472">Membrane</keyword>
<dbReference type="STRING" id="225359.A0A2S4PUL2"/>
<organism evidence="2 3">
    <name type="scientific">Erysiphe pulchra</name>
    <dbReference type="NCBI Taxonomy" id="225359"/>
    <lineage>
        <taxon>Eukaryota</taxon>
        <taxon>Fungi</taxon>
        <taxon>Dikarya</taxon>
        <taxon>Ascomycota</taxon>
        <taxon>Pezizomycotina</taxon>
        <taxon>Leotiomycetes</taxon>
        <taxon>Erysiphales</taxon>
        <taxon>Erysiphaceae</taxon>
        <taxon>Erysiphe</taxon>
    </lineage>
</organism>
<dbReference type="InterPro" id="IPR029058">
    <property type="entry name" value="AB_hydrolase_fold"/>
</dbReference>
<dbReference type="Gene3D" id="3.40.50.1820">
    <property type="entry name" value="alpha/beta hydrolase"/>
    <property type="match status" value="1"/>
</dbReference>
<feature type="transmembrane region" description="Helical" evidence="1">
    <location>
        <begin position="179"/>
        <end position="198"/>
    </location>
</feature>
<evidence type="ECO:0000313" key="3">
    <source>
        <dbReference type="Proteomes" id="UP000237438"/>
    </source>
</evidence>
<name>A0A2S4PUL2_9PEZI</name>
<proteinExistence type="predicted"/>